<sequence length="545" mass="62404">MDHFAVRACVITPNGPVEEEVDFVEIDLPATNAAPSNLRRWLADDFDADAVSNPPEVELDDTNDTESVLQTSGWMTRWKRLKRDGNCYKLDRKATHAPKCKASGSNREDSSLRNSRNLNATRTRLQRGTKKKITLPEFRVDPKGHYKQFVLSAKEETEFSDLRDEPRFLLYHDTESPMMIWAADRNMELLNKADAVIWDGTFYITPKNFEQVWVGMIAVDGWYIPVFYVLMQKRSQNEYERALIAIQRHFVRLGLLEVVQGLEFITDFEMPMRAALKKVLSLSDSQLLGCLYHLCKSWIRKVQELGLQTTCWTPKPSRGPKGQWLHRLCGLPWMTVEECKTAWGELKQVKPAGEDIDKLISYIDNTYMAADALFPPKEWCRPPSDDPVAQRTSNPLEGHHRDLNAKVTVKHPGVVDFIKLLKYAQSKSRTKMNSVDYGEAPPASRSNESRRLLHYQNWKRTPGGITTFDYLEGGGTVWFRVLLFDISCTRKQVVVSDSCRLQLVVRLGFMEGLFIAMPHLRDNIPLGLRISECINDVTSPATKYV</sequence>
<dbReference type="OrthoDB" id="6123510at2759"/>
<organism evidence="2 3">
    <name type="scientific">Perkinsus chesapeaki</name>
    <name type="common">Clam parasite</name>
    <name type="synonym">Perkinsus andrewsi</name>
    <dbReference type="NCBI Taxonomy" id="330153"/>
    <lineage>
        <taxon>Eukaryota</taxon>
        <taxon>Sar</taxon>
        <taxon>Alveolata</taxon>
        <taxon>Perkinsozoa</taxon>
        <taxon>Perkinsea</taxon>
        <taxon>Perkinsida</taxon>
        <taxon>Perkinsidae</taxon>
        <taxon>Perkinsus</taxon>
    </lineage>
</organism>
<dbReference type="Proteomes" id="UP000591131">
    <property type="component" value="Unassembled WGS sequence"/>
</dbReference>
<feature type="region of interest" description="Disordered" evidence="1">
    <location>
        <begin position="98"/>
        <end position="120"/>
    </location>
</feature>
<dbReference type="EMBL" id="JAAPAO010000159">
    <property type="protein sequence ID" value="KAF4670107.1"/>
    <property type="molecule type" value="Genomic_DNA"/>
</dbReference>
<protein>
    <recommendedName>
        <fullName evidence="4">MULE transposase domain-containing protein</fullName>
    </recommendedName>
</protein>
<dbReference type="AlphaFoldDB" id="A0A7J6MFA1"/>
<evidence type="ECO:0000256" key="1">
    <source>
        <dbReference type="SAM" id="MobiDB-lite"/>
    </source>
</evidence>
<accession>A0A7J6MFA1</accession>
<gene>
    <name evidence="2" type="ORF">FOL47_002225</name>
</gene>
<name>A0A7J6MFA1_PERCH</name>
<comment type="caution">
    <text evidence="2">The sequence shown here is derived from an EMBL/GenBank/DDBJ whole genome shotgun (WGS) entry which is preliminary data.</text>
</comment>
<proteinExistence type="predicted"/>
<evidence type="ECO:0000313" key="2">
    <source>
        <dbReference type="EMBL" id="KAF4670107.1"/>
    </source>
</evidence>
<reference evidence="2 3" key="1">
    <citation type="submission" date="2020-04" db="EMBL/GenBank/DDBJ databases">
        <title>Perkinsus chesapeaki whole genome sequence.</title>
        <authorList>
            <person name="Bogema D.R."/>
        </authorList>
    </citation>
    <scope>NUCLEOTIDE SEQUENCE [LARGE SCALE GENOMIC DNA]</scope>
    <source>
        <strain evidence="2">ATCC PRA-425</strain>
    </source>
</reference>
<evidence type="ECO:0000313" key="3">
    <source>
        <dbReference type="Proteomes" id="UP000591131"/>
    </source>
</evidence>
<keyword evidence="3" id="KW-1185">Reference proteome</keyword>
<evidence type="ECO:0008006" key="4">
    <source>
        <dbReference type="Google" id="ProtNLM"/>
    </source>
</evidence>